<dbReference type="PANTHER" id="PTHR30404">
    <property type="entry name" value="N-ACETYLMURAMOYL-L-ALANINE AMIDASE"/>
    <property type="match status" value="1"/>
</dbReference>
<dbReference type="OrthoDB" id="9814002at2"/>
<dbReference type="GO" id="GO:0009253">
    <property type="term" value="P:peptidoglycan catabolic process"/>
    <property type="evidence" value="ECO:0007669"/>
    <property type="project" value="InterPro"/>
</dbReference>
<dbReference type="GO" id="GO:0030288">
    <property type="term" value="C:outer membrane-bounded periplasmic space"/>
    <property type="evidence" value="ECO:0007669"/>
    <property type="project" value="TreeGrafter"/>
</dbReference>
<evidence type="ECO:0000256" key="3">
    <source>
        <dbReference type="ARBA" id="ARBA00022801"/>
    </source>
</evidence>
<evidence type="ECO:0000256" key="2">
    <source>
        <dbReference type="ARBA" id="ARBA00011901"/>
    </source>
</evidence>
<proteinExistence type="predicted"/>
<dbReference type="Pfam" id="PF05569">
    <property type="entry name" value="Peptidase_M56"/>
    <property type="match status" value="1"/>
</dbReference>
<dbReference type="CDD" id="cd07341">
    <property type="entry name" value="M56_BlaR1_MecR1_like"/>
    <property type="match status" value="1"/>
</dbReference>
<feature type="domain" description="MurNAc-LAA" evidence="5">
    <location>
        <begin position="363"/>
        <end position="474"/>
    </location>
</feature>
<organism evidence="6 7">
    <name type="scientific">Flavipsychrobacter stenotrophus</name>
    <dbReference type="NCBI Taxonomy" id="2077091"/>
    <lineage>
        <taxon>Bacteria</taxon>
        <taxon>Pseudomonadati</taxon>
        <taxon>Bacteroidota</taxon>
        <taxon>Chitinophagia</taxon>
        <taxon>Chitinophagales</taxon>
        <taxon>Chitinophagaceae</taxon>
        <taxon>Flavipsychrobacter</taxon>
    </lineage>
</organism>
<dbReference type="InterPro" id="IPR050695">
    <property type="entry name" value="N-acetylmuramoyl_amidase_3"/>
</dbReference>
<name>A0A2S7STY7_9BACT</name>
<feature type="transmembrane region" description="Helical" evidence="4">
    <location>
        <begin position="37"/>
        <end position="54"/>
    </location>
</feature>
<feature type="transmembrane region" description="Helical" evidence="4">
    <location>
        <begin position="98"/>
        <end position="119"/>
    </location>
</feature>
<accession>A0A2S7STY7</accession>
<dbReference type="Pfam" id="PF01520">
    <property type="entry name" value="Amidase_3"/>
    <property type="match status" value="1"/>
</dbReference>
<keyword evidence="3" id="KW-0378">Hydrolase</keyword>
<gene>
    <name evidence="6" type="ORF">CJD36_015395</name>
</gene>
<dbReference type="Gene3D" id="3.40.630.40">
    <property type="entry name" value="Zn-dependent exopeptidases"/>
    <property type="match status" value="1"/>
</dbReference>
<comment type="catalytic activity">
    <reaction evidence="1">
        <text>Hydrolyzes the link between N-acetylmuramoyl residues and L-amino acid residues in certain cell-wall glycopeptides.</text>
        <dbReference type="EC" id="3.5.1.28"/>
    </reaction>
</comment>
<feature type="transmembrane region" description="Helical" evidence="4">
    <location>
        <begin position="185"/>
        <end position="203"/>
    </location>
</feature>
<keyword evidence="7" id="KW-1185">Reference proteome</keyword>
<keyword evidence="4" id="KW-0812">Transmembrane</keyword>
<keyword evidence="4" id="KW-1133">Transmembrane helix</keyword>
<dbReference type="Proteomes" id="UP000239872">
    <property type="component" value="Unassembled WGS sequence"/>
</dbReference>
<evidence type="ECO:0000256" key="1">
    <source>
        <dbReference type="ARBA" id="ARBA00001561"/>
    </source>
</evidence>
<dbReference type="SMART" id="SM00646">
    <property type="entry name" value="Ami_3"/>
    <property type="match status" value="1"/>
</dbReference>
<dbReference type="AlphaFoldDB" id="A0A2S7STY7"/>
<feature type="transmembrane region" description="Helical" evidence="4">
    <location>
        <begin position="6"/>
        <end position="25"/>
    </location>
</feature>
<reference evidence="6 7" key="1">
    <citation type="submission" date="2018-01" db="EMBL/GenBank/DDBJ databases">
        <title>A novel member of the phylum Bacteroidetes isolated from glacier ice.</title>
        <authorList>
            <person name="Liu Q."/>
            <person name="Xin Y.-H."/>
        </authorList>
    </citation>
    <scope>NUCLEOTIDE SEQUENCE [LARGE SCALE GENOMIC DNA]</scope>
    <source>
        <strain evidence="6 7">RB1R16</strain>
    </source>
</reference>
<evidence type="ECO:0000313" key="6">
    <source>
        <dbReference type="EMBL" id="PQJ10081.1"/>
    </source>
</evidence>
<dbReference type="RefSeq" id="WP_105040090.1">
    <property type="nucleotide sequence ID" value="NZ_PPSL01000004.1"/>
</dbReference>
<dbReference type="EC" id="3.5.1.28" evidence="2"/>
<dbReference type="EMBL" id="PPSL01000004">
    <property type="protein sequence ID" value="PQJ10081.1"/>
    <property type="molecule type" value="Genomic_DNA"/>
</dbReference>
<evidence type="ECO:0000256" key="4">
    <source>
        <dbReference type="SAM" id="Phobius"/>
    </source>
</evidence>
<comment type="caution">
    <text evidence="6">The sequence shown here is derived from an EMBL/GenBank/DDBJ whole genome shotgun (WGS) entry which is preliminary data.</text>
</comment>
<dbReference type="SUPFAM" id="SSF53187">
    <property type="entry name" value="Zn-dependent exopeptidases"/>
    <property type="match status" value="1"/>
</dbReference>
<keyword evidence="4" id="KW-0472">Membrane</keyword>
<evidence type="ECO:0000259" key="5">
    <source>
        <dbReference type="SMART" id="SM00646"/>
    </source>
</evidence>
<dbReference type="PANTHER" id="PTHR30404:SF0">
    <property type="entry name" value="N-ACETYLMURAMOYL-L-ALANINE AMIDASE AMIC"/>
    <property type="match status" value="1"/>
</dbReference>
<feature type="transmembrane region" description="Helical" evidence="4">
    <location>
        <begin position="270"/>
        <end position="289"/>
    </location>
</feature>
<dbReference type="InterPro" id="IPR008756">
    <property type="entry name" value="Peptidase_M56"/>
</dbReference>
<dbReference type="CDD" id="cd02696">
    <property type="entry name" value="MurNAc-LAA"/>
    <property type="match status" value="1"/>
</dbReference>
<dbReference type="InterPro" id="IPR002508">
    <property type="entry name" value="MurNAc-LAA_cat"/>
</dbReference>
<sequence length="482" mass="54375">MYPFIIYIIKSIVVAGICYGYYQLMLRNKKMHSFNRFYILASMMVSLIVPFIHLEWTTNVAVTTPAVIQLLNVVSATGAEREPIIATTYHFALSDVLWAAYFATALVMVYLMITKIVYLKRLRRNSVLMRGDGICIIETEEQAAPFSFLNTIFWKNGIDINSEAGKSILRHELAHIRQYHTVDKLCIQILLAFFWMNPFYWLFNKELSMVHEFLADEDCIDGNNTSAFAEMLLRSHFGNKFPGIIQPFFHSPIKRRLAMLHKTTPTRYAAMRRLLVVPVLAATVFLLSFSVKEKTMQKATEKTVIIVDAGHGGPDAGGSNAAGIKEKDLTLRISKVIARIAPEYNIEVIQTREENYPTLATRAKAAVGTTASMFISVHVNKYISNDPTHNGYELTVCKNNPRYNNSRLLASAIMGKFTTENPSLKEKNLVVLKDNTVPAVLIECGNIEDAKNLAVLQNDQQLEQMCRKILAGVVLYKNSAVK</sequence>
<evidence type="ECO:0000313" key="7">
    <source>
        <dbReference type="Proteomes" id="UP000239872"/>
    </source>
</evidence>
<protein>
    <recommendedName>
        <fullName evidence="2">N-acetylmuramoyl-L-alanine amidase</fullName>
        <ecNumber evidence="2">3.5.1.28</ecNumber>
    </recommendedName>
</protein>
<dbReference type="GO" id="GO:0008745">
    <property type="term" value="F:N-acetylmuramoyl-L-alanine amidase activity"/>
    <property type="evidence" value="ECO:0007669"/>
    <property type="project" value="UniProtKB-EC"/>
</dbReference>